<dbReference type="Gene3D" id="4.10.400.10">
    <property type="entry name" value="Low-density Lipoprotein Receptor"/>
    <property type="match status" value="3"/>
</dbReference>
<feature type="disulfide bond" evidence="8">
    <location>
        <begin position="192"/>
        <end position="210"/>
    </location>
</feature>
<feature type="disulfide bond" evidence="8">
    <location>
        <begin position="80"/>
        <end position="98"/>
    </location>
</feature>
<keyword evidence="5" id="KW-1133">Transmembrane helix</keyword>
<dbReference type="GO" id="GO:0016192">
    <property type="term" value="P:vesicle-mediated transport"/>
    <property type="evidence" value="ECO:0007669"/>
    <property type="project" value="UniProtKB-ARBA"/>
</dbReference>
<dbReference type="SMART" id="SM00192">
    <property type="entry name" value="LDLa"/>
    <property type="match status" value="4"/>
</dbReference>
<comment type="caution">
    <text evidence="8">Lacks conserved residue(s) required for the propagation of feature annotation.</text>
</comment>
<accession>A0A2G8KA70</accession>
<feature type="disulfide bond" evidence="8">
    <location>
        <begin position="73"/>
        <end position="85"/>
    </location>
</feature>
<keyword evidence="6" id="KW-0472">Membrane</keyword>
<dbReference type="PANTHER" id="PTHR24270">
    <property type="entry name" value="LOW-DENSITY LIPOPROTEIN RECEPTOR-RELATED"/>
    <property type="match status" value="1"/>
</dbReference>
<evidence type="ECO:0000256" key="3">
    <source>
        <dbReference type="ARBA" id="ARBA00022692"/>
    </source>
</evidence>
<dbReference type="FunFam" id="4.10.400.10:FF:000005">
    <property type="entry name" value="low-density lipoprotein receptor-related protein 1B"/>
    <property type="match status" value="2"/>
</dbReference>
<evidence type="ECO:0000256" key="2">
    <source>
        <dbReference type="ARBA" id="ARBA00004308"/>
    </source>
</evidence>
<feature type="disulfide bond" evidence="8">
    <location>
        <begin position="265"/>
        <end position="277"/>
    </location>
</feature>
<dbReference type="STRING" id="307972.A0A2G8KA70"/>
<evidence type="ECO:0000313" key="10">
    <source>
        <dbReference type="Proteomes" id="UP000230750"/>
    </source>
</evidence>
<keyword evidence="7 8" id="KW-1015">Disulfide bond</keyword>
<keyword evidence="9" id="KW-0675">Receptor</keyword>
<organism evidence="9 10">
    <name type="scientific">Stichopus japonicus</name>
    <name type="common">Sea cucumber</name>
    <dbReference type="NCBI Taxonomy" id="307972"/>
    <lineage>
        <taxon>Eukaryota</taxon>
        <taxon>Metazoa</taxon>
        <taxon>Echinodermata</taxon>
        <taxon>Eleutherozoa</taxon>
        <taxon>Echinozoa</taxon>
        <taxon>Holothuroidea</taxon>
        <taxon>Aspidochirotacea</taxon>
        <taxon>Aspidochirotida</taxon>
        <taxon>Stichopodidae</taxon>
        <taxon>Apostichopus</taxon>
    </lineage>
</organism>
<dbReference type="CDD" id="cd00112">
    <property type="entry name" value="LDLa"/>
    <property type="match status" value="4"/>
</dbReference>
<feature type="disulfide bond" evidence="8">
    <location>
        <begin position="284"/>
        <end position="299"/>
    </location>
</feature>
<evidence type="ECO:0000256" key="8">
    <source>
        <dbReference type="PROSITE-ProRule" id="PRU00124"/>
    </source>
</evidence>
<reference evidence="9 10" key="1">
    <citation type="journal article" date="2017" name="PLoS Biol.">
        <title>The sea cucumber genome provides insights into morphological evolution and visceral regeneration.</title>
        <authorList>
            <person name="Zhang X."/>
            <person name="Sun L."/>
            <person name="Yuan J."/>
            <person name="Sun Y."/>
            <person name="Gao Y."/>
            <person name="Zhang L."/>
            <person name="Li S."/>
            <person name="Dai H."/>
            <person name="Hamel J.F."/>
            <person name="Liu C."/>
            <person name="Yu Y."/>
            <person name="Liu S."/>
            <person name="Lin W."/>
            <person name="Guo K."/>
            <person name="Jin S."/>
            <person name="Xu P."/>
            <person name="Storey K.B."/>
            <person name="Huan P."/>
            <person name="Zhang T."/>
            <person name="Zhou Y."/>
            <person name="Zhang J."/>
            <person name="Lin C."/>
            <person name="Li X."/>
            <person name="Xing L."/>
            <person name="Huo D."/>
            <person name="Sun M."/>
            <person name="Wang L."/>
            <person name="Mercier A."/>
            <person name="Li F."/>
            <person name="Yang H."/>
            <person name="Xiang J."/>
        </authorList>
    </citation>
    <scope>NUCLEOTIDE SEQUENCE [LARGE SCALE GENOMIC DNA]</scope>
    <source>
        <strain evidence="9">Shaxun</strain>
        <tissue evidence="9">Muscle</tissue>
    </source>
</reference>
<keyword evidence="9" id="KW-0449">Lipoprotein</keyword>
<dbReference type="EMBL" id="MRZV01000748">
    <property type="protein sequence ID" value="PIK44859.1"/>
    <property type="molecule type" value="Genomic_DNA"/>
</dbReference>
<dbReference type="PRINTS" id="PR00261">
    <property type="entry name" value="LDLRECEPTOR"/>
</dbReference>
<dbReference type="InterPro" id="IPR036055">
    <property type="entry name" value="LDL_receptor-like_sf"/>
</dbReference>
<dbReference type="Proteomes" id="UP000230750">
    <property type="component" value="Unassembled WGS sequence"/>
</dbReference>
<evidence type="ECO:0000256" key="7">
    <source>
        <dbReference type="ARBA" id="ARBA00023157"/>
    </source>
</evidence>
<feature type="disulfide bond" evidence="8">
    <location>
        <begin position="245"/>
        <end position="260"/>
    </location>
</feature>
<feature type="disulfide bond" evidence="8">
    <location>
        <begin position="185"/>
        <end position="197"/>
    </location>
</feature>
<feature type="disulfide bond" evidence="8">
    <location>
        <begin position="226"/>
        <end position="238"/>
    </location>
</feature>
<dbReference type="InterPro" id="IPR050685">
    <property type="entry name" value="LDLR"/>
</dbReference>
<dbReference type="OrthoDB" id="10020456at2759"/>
<dbReference type="AlphaFoldDB" id="A0A2G8KA70"/>
<dbReference type="InterPro" id="IPR002172">
    <property type="entry name" value="LDrepeatLR_classA_rpt"/>
</dbReference>
<sequence>MSVTMVPASHRTLFAMVTMTVTMEKMNMDALTALVIQTAISAMMAPASHRTVFAMVSITVTMEKMNMDALQTCSSAQFQCNDGSCIPDYWLCDGINDCAGNEDENEDSCQTTMSVTMVPASHRTLFAMVTMTVTMEKMNMDALTALVIQTAISAMMAPASHRTVFAMVSITVTMEKMNMDALQTCSSAQFQCNDGSCIPDYWLCDGINDCAGNEDENEDSCQTNTCDPDSYVCYDGTCISSYSVCDGYYDCYYGEDEYGCSDGTCDPDSYFCYDGTCIPSYCVCDGFYNCYYGEDEYGCSASFRNYVVIVT</sequence>
<dbReference type="GO" id="GO:0012505">
    <property type="term" value="C:endomembrane system"/>
    <property type="evidence" value="ECO:0007669"/>
    <property type="project" value="UniProtKB-SubCell"/>
</dbReference>
<dbReference type="GO" id="GO:0005886">
    <property type="term" value="C:plasma membrane"/>
    <property type="evidence" value="ECO:0007669"/>
    <property type="project" value="TreeGrafter"/>
</dbReference>
<protein>
    <submittedName>
        <fullName evidence="9">Putative low-density lipoprotein receptor-related protein 1B-like</fullName>
    </submittedName>
</protein>
<dbReference type="PANTHER" id="PTHR24270:SF62">
    <property type="entry name" value="LOW-DENSITY LIPOPROTEIN RECEPTOR-RELATED PROTEIN 2"/>
    <property type="match status" value="1"/>
</dbReference>
<dbReference type="Pfam" id="PF00057">
    <property type="entry name" value="Ldl_recept_a"/>
    <property type="match status" value="4"/>
</dbReference>
<keyword evidence="10" id="KW-1185">Reference proteome</keyword>
<dbReference type="PROSITE" id="PS50068">
    <property type="entry name" value="LDLRA_2"/>
    <property type="match status" value="4"/>
</dbReference>
<proteinExistence type="predicted"/>
<evidence type="ECO:0000256" key="1">
    <source>
        <dbReference type="ARBA" id="ARBA00004167"/>
    </source>
</evidence>
<evidence type="ECO:0000313" key="9">
    <source>
        <dbReference type="EMBL" id="PIK44859.1"/>
    </source>
</evidence>
<evidence type="ECO:0000256" key="5">
    <source>
        <dbReference type="ARBA" id="ARBA00022989"/>
    </source>
</evidence>
<gene>
    <name evidence="9" type="ORF">BSL78_18282</name>
</gene>
<comment type="subcellular location">
    <subcellularLocation>
        <location evidence="2">Endomembrane system</location>
    </subcellularLocation>
    <subcellularLocation>
        <location evidence="1">Membrane</location>
        <topology evidence="1">Single-pass membrane protein</topology>
    </subcellularLocation>
</comment>
<dbReference type="SUPFAM" id="SSF57424">
    <property type="entry name" value="LDL receptor-like module"/>
    <property type="match status" value="4"/>
</dbReference>
<keyword evidence="4" id="KW-0677">Repeat</keyword>
<evidence type="ECO:0000256" key="4">
    <source>
        <dbReference type="ARBA" id="ARBA00022737"/>
    </source>
</evidence>
<comment type="caution">
    <text evidence="9">The sequence shown here is derived from an EMBL/GenBank/DDBJ whole genome shotgun (WGS) entry which is preliminary data.</text>
</comment>
<keyword evidence="3" id="KW-0812">Transmembrane</keyword>
<dbReference type="PROSITE" id="PS01209">
    <property type="entry name" value="LDLRA_1"/>
    <property type="match status" value="4"/>
</dbReference>
<evidence type="ECO:0000256" key="6">
    <source>
        <dbReference type="ARBA" id="ARBA00023136"/>
    </source>
</evidence>
<feature type="disulfide bond" evidence="8">
    <location>
        <begin position="272"/>
        <end position="290"/>
    </location>
</feature>
<name>A0A2G8KA70_STIJA</name>
<dbReference type="Gene3D" id="2.40.128.620">
    <property type="match status" value="1"/>
</dbReference>
<feature type="disulfide bond" evidence="8">
    <location>
        <begin position="233"/>
        <end position="251"/>
    </location>
</feature>
<dbReference type="InterPro" id="IPR023415">
    <property type="entry name" value="LDLR_class-A_CS"/>
</dbReference>